<keyword evidence="3" id="KW-1185">Reference proteome</keyword>
<comment type="caution">
    <text evidence="2">The sequence shown here is derived from an EMBL/GenBank/DDBJ whole genome shotgun (WGS) entry which is preliminary data.</text>
</comment>
<feature type="region of interest" description="Disordered" evidence="1">
    <location>
        <begin position="184"/>
        <end position="204"/>
    </location>
</feature>
<feature type="compositionally biased region" description="Basic and acidic residues" evidence="1">
    <location>
        <begin position="184"/>
        <end position="198"/>
    </location>
</feature>
<dbReference type="EMBL" id="BAABET010000004">
    <property type="protein sequence ID" value="GAA4311595.1"/>
    <property type="molecule type" value="Genomic_DNA"/>
</dbReference>
<evidence type="ECO:0000313" key="2">
    <source>
        <dbReference type="EMBL" id="GAA4311595.1"/>
    </source>
</evidence>
<protein>
    <recommendedName>
        <fullName evidence="4">DUF447 family protein</fullName>
    </recommendedName>
</protein>
<accession>A0ABP8FVW2</accession>
<organism evidence="2 3">
    <name type="scientific">Streptomyces venetus</name>
    <dbReference type="NCBI Taxonomy" id="1701086"/>
    <lineage>
        <taxon>Bacteria</taxon>
        <taxon>Bacillati</taxon>
        <taxon>Actinomycetota</taxon>
        <taxon>Actinomycetes</taxon>
        <taxon>Kitasatosporales</taxon>
        <taxon>Streptomycetaceae</taxon>
        <taxon>Streptomyces</taxon>
    </lineage>
</organism>
<dbReference type="Proteomes" id="UP001501115">
    <property type="component" value="Unassembled WGS sequence"/>
</dbReference>
<sequence>MPCPARTTATFRRSQPSLTTTTQGAGTALPPDHSREALMAMVGLFWIGEDSVYVGAEPAGAASGVRLSEDGVEAPGVGEGRFWTWDEVVRIETHDVPVRSGVRRLASMAFDAALVAVTGDGEFPPAFSVEVVTAEESVRVDAHVAVAGGIYLPSEYELSHALLRGLTAGDAEIGEVLAWGREHAAEGTPPREEREALLRKWAGA</sequence>
<proteinExistence type="predicted"/>
<reference evidence="3" key="1">
    <citation type="journal article" date="2019" name="Int. J. Syst. Evol. Microbiol.">
        <title>The Global Catalogue of Microorganisms (GCM) 10K type strain sequencing project: providing services to taxonomists for standard genome sequencing and annotation.</title>
        <authorList>
            <consortium name="The Broad Institute Genomics Platform"/>
            <consortium name="The Broad Institute Genome Sequencing Center for Infectious Disease"/>
            <person name="Wu L."/>
            <person name="Ma J."/>
        </authorList>
    </citation>
    <scope>NUCLEOTIDE SEQUENCE [LARGE SCALE GENOMIC DNA]</scope>
    <source>
        <strain evidence="3">JCM 31290</strain>
    </source>
</reference>
<evidence type="ECO:0008006" key="4">
    <source>
        <dbReference type="Google" id="ProtNLM"/>
    </source>
</evidence>
<feature type="compositionally biased region" description="Polar residues" evidence="1">
    <location>
        <begin position="7"/>
        <end position="17"/>
    </location>
</feature>
<feature type="region of interest" description="Disordered" evidence="1">
    <location>
        <begin position="1"/>
        <end position="31"/>
    </location>
</feature>
<gene>
    <name evidence="2" type="ORF">GCM10023086_31800</name>
</gene>
<feature type="compositionally biased region" description="Low complexity" evidence="1">
    <location>
        <begin position="18"/>
        <end position="31"/>
    </location>
</feature>
<evidence type="ECO:0000256" key="1">
    <source>
        <dbReference type="SAM" id="MobiDB-lite"/>
    </source>
</evidence>
<name>A0ABP8FVW2_9ACTN</name>
<evidence type="ECO:0000313" key="3">
    <source>
        <dbReference type="Proteomes" id="UP001501115"/>
    </source>
</evidence>